<feature type="region of interest" description="Disordered" evidence="1">
    <location>
        <begin position="125"/>
        <end position="144"/>
    </location>
</feature>
<dbReference type="SUPFAM" id="SSF54427">
    <property type="entry name" value="NTF2-like"/>
    <property type="match status" value="1"/>
</dbReference>
<evidence type="ECO:0000259" key="2">
    <source>
        <dbReference type="Pfam" id="PF12680"/>
    </source>
</evidence>
<dbReference type="InterPro" id="IPR032710">
    <property type="entry name" value="NTF2-like_dom_sf"/>
</dbReference>
<dbReference type="InterPro" id="IPR037401">
    <property type="entry name" value="SnoaL-like"/>
</dbReference>
<keyword evidence="4" id="KW-1185">Reference proteome</keyword>
<evidence type="ECO:0000313" key="3">
    <source>
        <dbReference type="EMBL" id="MBB3725430.1"/>
    </source>
</evidence>
<dbReference type="Gene3D" id="3.10.450.50">
    <property type="match status" value="1"/>
</dbReference>
<dbReference type="Proteomes" id="UP000579945">
    <property type="component" value="Unassembled WGS sequence"/>
</dbReference>
<evidence type="ECO:0000256" key="1">
    <source>
        <dbReference type="SAM" id="MobiDB-lite"/>
    </source>
</evidence>
<feature type="domain" description="SnoaL-like" evidence="2">
    <location>
        <begin position="35"/>
        <end position="118"/>
    </location>
</feature>
<dbReference type="AlphaFoldDB" id="A0A7W5V5V8"/>
<gene>
    <name evidence="3" type="ORF">FHR33_001290</name>
</gene>
<dbReference type="EMBL" id="JACIBV010000001">
    <property type="protein sequence ID" value="MBB3725430.1"/>
    <property type="molecule type" value="Genomic_DNA"/>
</dbReference>
<dbReference type="RefSeq" id="WP_183644759.1">
    <property type="nucleotide sequence ID" value="NZ_JACIBV010000001.1"/>
</dbReference>
<dbReference type="Pfam" id="PF12680">
    <property type="entry name" value="SnoaL_2"/>
    <property type="match status" value="1"/>
</dbReference>
<accession>A0A7W5V5V8</accession>
<reference evidence="3 4" key="1">
    <citation type="submission" date="2020-08" db="EMBL/GenBank/DDBJ databases">
        <title>Sequencing the genomes of 1000 actinobacteria strains.</title>
        <authorList>
            <person name="Klenk H.-P."/>
        </authorList>
    </citation>
    <scope>NUCLEOTIDE SEQUENCE [LARGE SCALE GENOMIC DNA]</scope>
    <source>
        <strain evidence="3 4">DSM 44320</strain>
    </source>
</reference>
<dbReference type="GeneID" id="95387855"/>
<name>A0A7W5V5V8_9ACTN</name>
<evidence type="ECO:0000313" key="4">
    <source>
        <dbReference type="Proteomes" id="UP000579945"/>
    </source>
</evidence>
<protein>
    <recommendedName>
        <fullName evidence="2">SnoaL-like domain-containing protein</fullName>
    </recommendedName>
</protein>
<sequence length="144" mass="15955">MSPFDGVSPEQFIADFMTSFTDEIVRGEEDPGPIVDRYYTPDMIQIADGVRIDRDKLIAHIRPVRKNLTHYRLEVHEALASGNRIAARFTLHGQMRKKAVATEVHFFGELAADGRMSRAHQLTRALPTGQGGQGGQPAPGKEEA</sequence>
<proteinExistence type="predicted"/>
<organism evidence="3 4">
    <name type="scientific">Nonomuraea dietziae</name>
    <dbReference type="NCBI Taxonomy" id="65515"/>
    <lineage>
        <taxon>Bacteria</taxon>
        <taxon>Bacillati</taxon>
        <taxon>Actinomycetota</taxon>
        <taxon>Actinomycetes</taxon>
        <taxon>Streptosporangiales</taxon>
        <taxon>Streptosporangiaceae</taxon>
        <taxon>Nonomuraea</taxon>
    </lineage>
</organism>
<comment type="caution">
    <text evidence="3">The sequence shown here is derived from an EMBL/GenBank/DDBJ whole genome shotgun (WGS) entry which is preliminary data.</text>
</comment>